<sequence>MVAQESGVSPKHILGVLYAFSSGGVELLKTQAHATDTRVAFEAACAFLEDRESELEGYEPVASCGGFVALSRRPSPPAVVLPGLSLPPSDLVVCNPVTGQHVSLPRPSIWDESFVLLAHGTSFSLQIVNLELADAGMLPIQTFSSAKGQWDGVVATYANLPLGAPGRFIRPSPLLLDGVAYWLCKSESKSLGYHVLTLPLDGQRQPAPIKLPDKVPKTRGRGDNFDAEDILLASTTVNGTRRLTLAAVANVTISLWTLDEHQAEKPARWTRHKFFDLWNITLERKGRLPSWEKGDRVALECFSESGESGSLLFHFYHRMLYRIDLQTEKQTEEVSLNLAGIYCKRSSSNMCEYHIDDAAVLKLKS</sequence>
<evidence type="ECO:0000313" key="2">
    <source>
        <dbReference type="EnsemblPlants" id="EMT26663"/>
    </source>
</evidence>
<dbReference type="Pfam" id="PF24523">
    <property type="entry name" value="DUF7595"/>
    <property type="match status" value="1"/>
</dbReference>
<reference evidence="2" key="1">
    <citation type="submission" date="2015-06" db="UniProtKB">
        <authorList>
            <consortium name="EnsemblPlants"/>
        </authorList>
    </citation>
    <scope>IDENTIFICATION</scope>
</reference>
<dbReference type="AlphaFoldDB" id="M8BXY9"/>
<proteinExistence type="predicted"/>
<protein>
    <recommendedName>
        <fullName evidence="1">DUF7595 domain-containing protein</fullName>
    </recommendedName>
</protein>
<name>M8BXY9_AEGTA</name>
<dbReference type="InterPro" id="IPR056016">
    <property type="entry name" value="DUF7595"/>
</dbReference>
<dbReference type="PANTHER" id="PTHR35828:SF3">
    <property type="entry name" value="OS03G0775900 PROTEIN"/>
    <property type="match status" value="1"/>
</dbReference>
<dbReference type="EnsemblPlants" id="EMT26663">
    <property type="protein sequence ID" value="EMT26663"/>
    <property type="gene ID" value="F775_04771"/>
</dbReference>
<evidence type="ECO:0000259" key="1">
    <source>
        <dbReference type="Pfam" id="PF24523"/>
    </source>
</evidence>
<feature type="domain" description="DUF7595" evidence="1">
    <location>
        <begin position="51"/>
        <end position="362"/>
    </location>
</feature>
<accession>M8BXY9</accession>
<organism evidence="2">
    <name type="scientific">Aegilops tauschii</name>
    <name type="common">Tausch's goatgrass</name>
    <name type="synonym">Aegilops squarrosa</name>
    <dbReference type="NCBI Taxonomy" id="37682"/>
    <lineage>
        <taxon>Eukaryota</taxon>
        <taxon>Viridiplantae</taxon>
        <taxon>Streptophyta</taxon>
        <taxon>Embryophyta</taxon>
        <taxon>Tracheophyta</taxon>
        <taxon>Spermatophyta</taxon>
        <taxon>Magnoliopsida</taxon>
        <taxon>Liliopsida</taxon>
        <taxon>Poales</taxon>
        <taxon>Poaceae</taxon>
        <taxon>BOP clade</taxon>
        <taxon>Pooideae</taxon>
        <taxon>Triticodae</taxon>
        <taxon>Triticeae</taxon>
        <taxon>Triticinae</taxon>
        <taxon>Aegilops</taxon>
    </lineage>
</organism>
<dbReference type="PANTHER" id="PTHR35828">
    <property type="entry name" value="OS08G0203800 PROTEIN-RELATED"/>
    <property type="match status" value="1"/>
</dbReference>